<gene>
    <name evidence="2" type="ORF">CYCCA115_LOCUS5529</name>
</gene>
<dbReference type="AlphaFoldDB" id="A0AAD2FGS4"/>
<feature type="compositionally biased region" description="Low complexity" evidence="1">
    <location>
        <begin position="63"/>
        <end position="74"/>
    </location>
</feature>
<feature type="region of interest" description="Disordered" evidence="1">
    <location>
        <begin position="712"/>
        <end position="845"/>
    </location>
</feature>
<evidence type="ECO:0000256" key="1">
    <source>
        <dbReference type="SAM" id="MobiDB-lite"/>
    </source>
</evidence>
<proteinExistence type="predicted"/>
<reference evidence="2" key="1">
    <citation type="submission" date="2023-08" db="EMBL/GenBank/DDBJ databases">
        <authorList>
            <person name="Audoor S."/>
            <person name="Bilcke G."/>
        </authorList>
    </citation>
    <scope>NUCLEOTIDE SEQUENCE</scope>
</reference>
<keyword evidence="3" id="KW-1185">Reference proteome</keyword>
<evidence type="ECO:0000313" key="2">
    <source>
        <dbReference type="EMBL" id="CAJ1937143.1"/>
    </source>
</evidence>
<feature type="region of interest" description="Disordered" evidence="1">
    <location>
        <begin position="470"/>
        <end position="493"/>
    </location>
</feature>
<feature type="compositionally biased region" description="Low complexity" evidence="1">
    <location>
        <begin position="750"/>
        <end position="773"/>
    </location>
</feature>
<feature type="compositionally biased region" description="Polar residues" evidence="1">
    <location>
        <begin position="75"/>
        <end position="85"/>
    </location>
</feature>
<protein>
    <submittedName>
        <fullName evidence="2">Uncharacterized protein</fullName>
    </submittedName>
</protein>
<dbReference type="EMBL" id="CAKOGP040000611">
    <property type="protein sequence ID" value="CAJ1937143.1"/>
    <property type="molecule type" value="Genomic_DNA"/>
</dbReference>
<comment type="caution">
    <text evidence="2">The sequence shown here is derived from an EMBL/GenBank/DDBJ whole genome shotgun (WGS) entry which is preliminary data.</text>
</comment>
<dbReference type="Proteomes" id="UP001295423">
    <property type="component" value="Unassembled WGS sequence"/>
</dbReference>
<sequence>MGLNTDEAVSELTGVTGEDKDPELASPPRKKGRSHRVSVVAPSTEMDVDGSSLSEPSAKRTHSASASQSTTPTAQKTDTTVTKQSSKAKRRLQRSLTLEERLDGLRQVNLDGMEGQAILVELGMAYSYQGQQGGNTTHASIILNHILDTLADVLKNAEETIRFLPLSDSAYKKSKQWIRTEADLRRLIPDYRSLSKYLDMSFGNMSYALTSNKPGEKNLRTRMRVGFEVEVAAGTIRQYLHGELRPQGYGAGCYESVLQFGDIEKIGALCFYPQEINIRAMEKELMRHFDWKTVIGLRYEWVNIPYSGRSKWNERSPGSMMWHVYVRSRDAKRADRELRLWLHPSTPKKDFPWCAVTHYISNWKAAQNGTISVKAVGPVKDENLTMISKHNDFVELTQAKYCPVEIPGMLKQATTKAFGPRTCLSMFLSIKARPVHAEKVAAADVNSDSDSDDSLLEDISHKFTKVTVKGKTKIKKQPPKSAVAPTLEHDGPVLTPAQQRRAKEAERKRKMDLENNVPSPLFIMVLPGEMEGTYLFISRLKYAALATNVLNGLVPFFTHHLGELTTTQANRVIAKWLSMSLIHTTRRKELVWCLETLRARPSDQTLQGIDEAIDFLDGFGSDPLDVAEAKLEFDMEMADAKDIDDGATVAGAMDELLEKDSQLEAAITEIEFKENLLVEKSSALEAERIRSESLTNELAALRLLQQTILSQAAQPAVPPQPAATVPFPQDRPESAASDSAAKEPTPPATPAQAVKSSPLTAPLPSSPPRATTAIANQPPPRDTTTAASRRKLVTPDHTARTLSTSDHSNAVDPGSGPGSSTPSLASSRVSDNSSDGSPSPVFPIR</sequence>
<feature type="compositionally biased region" description="Low complexity" evidence="1">
    <location>
        <begin position="818"/>
        <end position="839"/>
    </location>
</feature>
<feature type="region of interest" description="Disordered" evidence="1">
    <location>
        <begin position="1"/>
        <end position="95"/>
    </location>
</feature>
<name>A0AAD2FGS4_9STRA</name>
<organism evidence="2 3">
    <name type="scientific">Cylindrotheca closterium</name>
    <dbReference type="NCBI Taxonomy" id="2856"/>
    <lineage>
        <taxon>Eukaryota</taxon>
        <taxon>Sar</taxon>
        <taxon>Stramenopiles</taxon>
        <taxon>Ochrophyta</taxon>
        <taxon>Bacillariophyta</taxon>
        <taxon>Bacillariophyceae</taxon>
        <taxon>Bacillariophycidae</taxon>
        <taxon>Bacillariales</taxon>
        <taxon>Bacillariaceae</taxon>
        <taxon>Cylindrotheca</taxon>
    </lineage>
</organism>
<evidence type="ECO:0000313" key="3">
    <source>
        <dbReference type="Proteomes" id="UP001295423"/>
    </source>
</evidence>
<accession>A0AAD2FGS4</accession>